<comment type="similarity">
    <text evidence="1">Belongs to the FSIP1 family.</text>
</comment>
<feature type="compositionally biased region" description="Basic and acidic residues" evidence="4">
    <location>
        <begin position="205"/>
        <end position="225"/>
    </location>
</feature>
<organism evidence="5 6">
    <name type="scientific">Anguilla anguilla</name>
    <name type="common">European freshwater eel</name>
    <name type="synonym">Muraena anguilla</name>
    <dbReference type="NCBI Taxonomy" id="7936"/>
    <lineage>
        <taxon>Eukaryota</taxon>
        <taxon>Metazoa</taxon>
        <taxon>Chordata</taxon>
        <taxon>Craniata</taxon>
        <taxon>Vertebrata</taxon>
        <taxon>Euteleostomi</taxon>
        <taxon>Actinopterygii</taxon>
        <taxon>Neopterygii</taxon>
        <taxon>Teleostei</taxon>
        <taxon>Anguilliformes</taxon>
        <taxon>Anguillidae</taxon>
        <taxon>Anguilla</taxon>
    </lineage>
</organism>
<keyword evidence="3" id="KW-0175">Coiled coil</keyword>
<dbReference type="Proteomes" id="UP001044222">
    <property type="component" value="Unassembled WGS sequence"/>
</dbReference>
<dbReference type="Pfam" id="PF15554">
    <property type="entry name" value="FSIP1"/>
    <property type="match status" value="1"/>
</dbReference>
<gene>
    <name evidence="5" type="ORF">ANANG_G00021200</name>
</gene>
<proteinExistence type="inferred from homology"/>
<name>A0A9D3MZ78_ANGAN</name>
<feature type="region of interest" description="Disordered" evidence="4">
    <location>
        <begin position="1"/>
        <end position="33"/>
    </location>
</feature>
<comment type="caution">
    <text evidence="5">The sequence shown here is derived from an EMBL/GenBank/DDBJ whole genome shotgun (WGS) entry which is preliminary data.</text>
</comment>
<evidence type="ECO:0000313" key="6">
    <source>
        <dbReference type="Proteomes" id="UP001044222"/>
    </source>
</evidence>
<dbReference type="PANTHER" id="PTHR22012">
    <property type="entry name" value="FIBROUS SHEATH INTERACTING PROTEIN 1"/>
    <property type="match status" value="1"/>
</dbReference>
<feature type="compositionally biased region" description="Polar residues" evidence="4">
    <location>
        <begin position="57"/>
        <end position="68"/>
    </location>
</feature>
<feature type="region of interest" description="Disordered" evidence="4">
    <location>
        <begin position="186"/>
        <end position="250"/>
    </location>
</feature>
<dbReference type="PRINTS" id="PR02075">
    <property type="entry name" value="FIBSHEATHIP1"/>
</dbReference>
<feature type="region of interest" description="Disordered" evidence="4">
    <location>
        <begin position="47"/>
        <end position="117"/>
    </location>
</feature>
<keyword evidence="6" id="KW-1185">Reference proteome</keyword>
<protein>
    <recommendedName>
        <fullName evidence="2">Fibrous sheath-interacting protein 1</fullName>
    </recommendedName>
</protein>
<evidence type="ECO:0000256" key="3">
    <source>
        <dbReference type="ARBA" id="ARBA00023054"/>
    </source>
</evidence>
<feature type="region of interest" description="Disordered" evidence="4">
    <location>
        <begin position="427"/>
        <end position="447"/>
    </location>
</feature>
<accession>A0A9D3MZ78</accession>
<evidence type="ECO:0000313" key="5">
    <source>
        <dbReference type="EMBL" id="KAG5857604.1"/>
    </source>
</evidence>
<evidence type="ECO:0000256" key="1">
    <source>
        <dbReference type="ARBA" id="ARBA00010495"/>
    </source>
</evidence>
<evidence type="ECO:0000256" key="2">
    <source>
        <dbReference type="ARBA" id="ARBA00019480"/>
    </source>
</evidence>
<sequence length="485" mass="53131">MDITKGSLDSISRPASSERSRPGSRVSSASLLERRVNHAIPGSLVVLSPDIPEMQDRMSTPENVCSSKSSEDLPQGLLDVELTEATTAQAEDIVESALPDNASPDTESDEENKDPEVQKAIHKMRKLDKILALRISKEIDIKRQGKELHQKLWEELQELKPKEALERSDEAENTRLFLALSSSTFSSSDEVDYPPVFETQIPDDQCDRDGSYRRESETDRSKMADSSKVALEESVTDQSEGRPCGVDRGKKKQDFVKKNIELARDAGSQVLMTDAEKTRLAELLQDLDSGDEGDQADPNLLAVLTSTGEGYTPEPAELDQLRHIDSRLQLLLPVEDFLSLRSKYPGHSLPEGPRAGWDSEGDRLPGEKVLQDLRVTREQETRLREIEQQLEQDQVGTCGRPVLSEGQLSSLLEDCVVALSRLPSSLTASGAGSGDRSPGASLNCPSSPCSLLDSMPRLSDSVLSELLRSARSLETPLLGDGTPCG</sequence>
<dbReference type="AlphaFoldDB" id="A0A9D3MZ78"/>
<evidence type="ECO:0000256" key="4">
    <source>
        <dbReference type="SAM" id="MobiDB-lite"/>
    </source>
</evidence>
<dbReference type="InterPro" id="IPR026246">
    <property type="entry name" value="Fsip1"/>
</dbReference>
<reference evidence="5" key="1">
    <citation type="submission" date="2021-01" db="EMBL/GenBank/DDBJ databases">
        <title>A chromosome-scale assembly of European eel, Anguilla anguilla.</title>
        <authorList>
            <person name="Henkel C."/>
            <person name="Jong-Raadsen S.A."/>
            <person name="Dufour S."/>
            <person name="Weltzien F.-A."/>
            <person name="Palstra A.P."/>
            <person name="Pelster B."/>
            <person name="Spaink H.P."/>
            <person name="Van Den Thillart G.E."/>
            <person name="Jansen H."/>
            <person name="Zahm M."/>
            <person name="Klopp C."/>
            <person name="Cedric C."/>
            <person name="Louis A."/>
            <person name="Berthelot C."/>
            <person name="Parey E."/>
            <person name="Roest Crollius H."/>
            <person name="Montfort J."/>
            <person name="Robinson-Rechavi M."/>
            <person name="Bucao C."/>
            <person name="Bouchez O."/>
            <person name="Gislard M."/>
            <person name="Lluch J."/>
            <person name="Milhes M."/>
            <person name="Lampietro C."/>
            <person name="Lopez Roques C."/>
            <person name="Donnadieu C."/>
            <person name="Braasch I."/>
            <person name="Desvignes T."/>
            <person name="Postlethwait J."/>
            <person name="Bobe J."/>
            <person name="Guiguen Y."/>
            <person name="Dirks R."/>
        </authorList>
    </citation>
    <scope>NUCLEOTIDE SEQUENCE</scope>
    <source>
        <strain evidence="5">Tag_6206</strain>
        <tissue evidence="5">Liver</tissue>
    </source>
</reference>
<dbReference type="PANTHER" id="PTHR22012:SF2">
    <property type="entry name" value="FIBROUS SHEATH-INTERACTING PROTEIN 1"/>
    <property type="match status" value="1"/>
</dbReference>
<dbReference type="EMBL" id="JAFIRN010000001">
    <property type="protein sequence ID" value="KAG5857604.1"/>
    <property type="molecule type" value="Genomic_DNA"/>
</dbReference>